<accession>A0A1E7F463</accession>
<dbReference type="KEGG" id="fcy:FRACYDRAFT_219434"/>
<dbReference type="InterPro" id="IPR010721">
    <property type="entry name" value="UstE-like"/>
</dbReference>
<dbReference type="Pfam" id="PF06966">
    <property type="entry name" value="DUF1295"/>
    <property type="match status" value="1"/>
</dbReference>
<protein>
    <submittedName>
        <fullName evidence="2">Uncharacterized protein</fullName>
    </submittedName>
</protein>
<reference evidence="2 3" key="1">
    <citation type="submission" date="2016-09" db="EMBL/GenBank/DDBJ databases">
        <title>Extensive genetic diversity and differential bi-allelic expression allows diatom success in the polar Southern Ocean.</title>
        <authorList>
            <consortium name="DOE Joint Genome Institute"/>
            <person name="Mock T."/>
            <person name="Otillar R.P."/>
            <person name="Strauss J."/>
            <person name="Dupont C."/>
            <person name="Frickenhaus S."/>
            <person name="Maumus F."/>
            <person name="Mcmullan M."/>
            <person name="Sanges R."/>
            <person name="Schmutz J."/>
            <person name="Toseland A."/>
            <person name="Valas R."/>
            <person name="Veluchamy A."/>
            <person name="Ward B.J."/>
            <person name="Allen A."/>
            <person name="Barry K."/>
            <person name="Falciatore A."/>
            <person name="Ferrante M."/>
            <person name="Fortunato A.E."/>
            <person name="Gloeckner G."/>
            <person name="Gruber A."/>
            <person name="Hipkin R."/>
            <person name="Janech M."/>
            <person name="Kroth P."/>
            <person name="Leese F."/>
            <person name="Lindquist E."/>
            <person name="Lyon B.R."/>
            <person name="Martin J."/>
            <person name="Mayer C."/>
            <person name="Parker M."/>
            <person name="Quesneville H."/>
            <person name="Raymond J."/>
            <person name="Uhlig C."/>
            <person name="Valentin K.U."/>
            <person name="Worden A.Z."/>
            <person name="Armbrust E.V."/>
            <person name="Bowler C."/>
            <person name="Green B."/>
            <person name="Moulton V."/>
            <person name="Van Oosterhout C."/>
            <person name="Grigoriev I."/>
        </authorList>
    </citation>
    <scope>NUCLEOTIDE SEQUENCE [LARGE SCALE GENOMIC DNA]</scope>
    <source>
        <strain evidence="2 3">CCMP1102</strain>
    </source>
</reference>
<feature type="transmembrane region" description="Helical" evidence="1">
    <location>
        <begin position="179"/>
        <end position="196"/>
    </location>
</feature>
<dbReference type="InParanoid" id="A0A1E7F463"/>
<name>A0A1E7F463_9STRA</name>
<evidence type="ECO:0000256" key="1">
    <source>
        <dbReference type="SAM" id="Phobius"/>
    </source>
</evidence>
<dbReference type="GO" id="GO:0016020">
    <property type="term" value="C:membrane"/>
    <property type="evidence" value="ECO:0007669"/>
    <property type="project" value="TreeGrafter"/>
</dbReference>
<dbReference type="PROSITE" id="PS50244">
    <property type="entry name" value="S5A_REDUCTASE"/>
    <property type="match status" value="1"/>
</dbReference>
<dbReference type="EMBL" id="KV784364">
    <property type="protein sequence ID" value="OEU12643.1"/>
    <property type="molecule type" value="Genomic_DNA"/>
</dbReference>
<keyword evidence="3" id="KW-1185">Reference proteome</keyword>
<sequence>MPSDSTSLLDDEATFRSVERTSNLRANIFLFESMVVLSVYVYLIYGWKLCCSAQSHLLAAFGAIYMIRLNIMSRWLLQRELGIEELTVVMLLWLPAIMGSYIFLAKNVSDVGLGVASIMYTLGSYLNTYSELQRKIWKRDPDHKGRCYTLGLFSWSRNINYFGDSLLFAGWAVATGNLVNWWTPIVMGLSFYFFHIPDKEKYLKTRYAQDWPAYQTQTPYAFVPYLC</sequence>
<feature type="transmembrane region" description="Helical" evidence="1">
    <location>
        <begin position="26"/>
        <end position="45"/>
    </location>
</feature>
<proteinExistence type="predicted"/>
<feature type="transmembrane region" description="Helical" evidence="1">
    <location>
        <begin position="57"/>
        <end position="77"/>
    </location>
</feature>
<keyword evidence="1" id="KW-0472">Membrane</keyword>
<dbReference type="PANTHER" id="PTHR32251:SF15">
    <property type="entry name" value="3-OXO-5-ALPHA-STEROID 4-DEHYDROGENASE (DUF1295)"/>
    <property type="match status" value="1"/>
</dbReference>
<dbReference type="Gene3D" id="1.20.120.1630">
    <property type="match status" value="1"/>
</dbReference>
<dbReference type="OrthoDB" id="201504at2759"/>
<feature type="transmembrane region" description="Helical" evidence="1">
    <location>
        <begin position="86"/>
        <end position="105"/>
    </location>
</feature>
<evidence type="ECO:0000313" key="2">
    <source>
        <dbReference type="EMBL" id="OEU12643.1"/>
    </source>
</evidence>
<feature type="transmembrane region" description="Helical" evidence="1">
    <location>
        <begin position="111"/>
        <end position="129"/>
    </location>
</feature>
<dbReference type="PANTHER" id="PTHR32251">
    <property type="entry name" value="3-OXO-5-ALPHA-STEROID 4-DEHYDROGENASE"/>
    <property type="match status" value="1"/>
</dbReference>
<keyword evidence="1" id="KW-0812">Transmembrane</keyword>
<gene>
    <name evidence="2" type="ORF">FRACYDRAFT_219434</name>
</gene>
<dbReference type="Proteomes" id="UP000095751">
    <property type="component" value="Unassembled WGS sequence"/>
</dbReference>
<evidence type="ECO:0000313" key="3">
    <source>
        <dbReference type="Proteomes" id="UP000095751"/>
    </source>
</evidence>
<dbReference type="AlphaFoldDB" id="A0A1E7F463"/>
<keyword evidence="1" id="KW-1133">Transmembrane helix</keyword>
<organism evidence="2 3">
    <name type="scientific">Fragilariopsis cylindrus CCMP1102</name>
    <dbReference type="NCBI Taxonomy" id="635003"/>
    <lineage>
        <taxon>Eukaryota</taxon>
        <taxon>Sar</taxon>
        <taxon>Stramenopiles</taxon>
        <taxon>Ochrophyta</taxon>
        <taxon>Bacillariophyta</taxon>
        <taxon>Bacillariophyceae</taxon>
        <taxon>Bacillariophycidae</taxon>
        <taxon>Bacillariales</taxon>
        <taxon>Bacillariaceae</taxon>
        <taxon>Fragilariopsis</taxon>
    </lineage>
</organism>